<evidence type="ECO:0000313" key="2">
    <source>
        <dbReference type="Proteomes" id="UP000770661"/>
    </source>
</evidence>
<evidence type="ECO:0000313" key="1">
    <source>
        <dbReference type="EMBL" id="KAG0722766.1"/>
    </source>
</evidence>
<reference evidence="1" key="1">
    <citation type="submission" date="2020-07" db="EMBL/GenBank/DDBJ databases">
        <title>The High-quality genome of the commercially important snow crab, Chionoecetes opilio.</title>
        <authorList>
            <person name="Jeong J.-H."/>
            <person name="Ryu S."/>
        </authorList>
    </citation>
    <scope>NUCLEOTIDE SEQUENCE</scope>
    <source>
        <strain evidence="1">MADBK_172401_WGS</strain>
        <tissue evidence="1">Digestive gland</tissue>
    </source>
</reference>
<keyword evidence="2" id="KW-1185">Reference proteome</keyword>
<protein>
    <submittedName>
        <fullName evidence="1">Uncharacterized protein</fullName>
    </submittedName>
</protein>
<dbReference type="EMBL" id="JACEEZ010009124">
    <property type="protein sequence ID" value="KAG0722766.1"/>
    <property type="molecule type" value="Genomic_DNA"/>
</dbReference>
<organism evidence="1 2">
    <name type="scientific">Chionoecetes opilio</name>
    <name type="common">Atlantic snow crab</name>
    <name type="synonym">Cancer opilio</name>
    <dbReference type="NCBI Taxonomy" id="41210"/>
    <lineage>
        <taxon>Eukaryota</taxon>
        <taxon>Metazoa</taxon>
        <taxon>Ecdysozoa</taxon>
        <taxon>Arthropoda</taxon>
        <taxon>Crustacea</taxon>
        <taxon>Multicrustacea</taxon>
        <taxon>Malacostraca</taxon>
        <taxon>Eumalacostraca</taxon>
        <taxon>Eucarida</taxon>
        <taxon>Decapoda</taxon>
        <taxon>Pleocyemata</taxon>
        <taxon>Brachyura</taxon>
        <taxon>Eubrachyura</taxon>
        <taxon>Majoidea</taxon>
        <taxon>Majidae</taxon>
        <taxon>Chionoecetes</taxon>
    </lineage>
</organism>
<gene>
    <name evidence="1" type="ORF">GWK47_043917</name>
</gene>
<comment type="caution">
    <text evidence="1">The sequence shown here is derived from an EMBL/GenBank/DDBJ whole genome shotgun (WGS) entry which is preliminary data.</text>
</comment>
<proteinExistence type="predicted"/>
<name>A0A8J4YFP7_CHIOP</name>
<dbReference type="AlphaFoldDB" id="A0A8J4YFP7"/>
<dbReference type="Proteomes" id="UP000770661">
    <property type="component" value="Unassembled WGS sequence"/>
</dbReference>
<sequence>MQVGVLGAFRVASSPFPPKLFYPSFPADQLWGPGLLGGLLGPEATSSAPRTPRAFCRTFFVPPIARYAVDGLGLILPEGVVPRFTGEAYADLKEVVIEVFKSLANAATSVCPGRTGLWVLGWASPNRPSPPRLAPPAPPPSASMTLGVDVLRVWKGKIWRSPQSLTMTATPRSRTAGWVCGPTAGRGVSWAFPTLTSCASGVVGLDDFSESFMARMEGHKTSGFPFSDTEASQVPIACFPLTGASF</sequence>
<accession>A0A8J4YFP7</accession>